<proteinExistence type="predicted"/>
<evidence type="ECO:0000313" key="2">
    <source>
        <dbReference type="EMBL" id="MFD1144838.1"/>
    </source>
</evidence>
<comment type="caution">
    <text evidence="2">The sequence shown here is derived from an EMBL/GenBank/DDBJ whole genome shotgun (WGS) entry which is preliminary data.</text>
</comment>
<dbReference type="InterPro" id="IPR018673">
    <property type="entry name" value="DUF2141"/>
</dbReference>
<evidence type="ECO:0000256" key="1">
    <source>
        <dbReference type="SAM" id="SignalP"/>
    </source>
</evidence>
<dbReference type="RefSeq" id="WP_265993904.1">
    <property type="nucleotide sequence ID" value="NZ_CP110973.1"/>
</dbReference>
<organism evidence="2 3">
    <name type="scientific">Larkinella insperata</name>
    <dbReference type="NCBI Taxonomy" id="332158"/>
    <lineage>
        <taxon>Bacteria</taxon>
        <taxon>Pseudomonadati</taxon>
        <taxon>Bacteroidota</taxon>
        <taxon>Cytophagia</taxon>
        <taxon>Cytophagales</taxon>
        <taxon>Spirosomataceae</taxon>
        <taxon>Larkinella</taxon>
    </lineage>
</organism>
<keyword evidence="1" id="KW-0732">Signal</keyword>
<feature type="chain" id="PRO_5046597245" evidence="1">
    <location>
        <begin position="21"/>
        <end position="140"/>
    </location>
</feature>
<sequence length="140" mass="15543">MKTIPFLLLAFFASAFSSYRAETKLIIDVQNIKEQKGQLRVGLYKPCDNFPTGCKPIANQIVAVKSSSTRVTFTVAPGDYAVALFHDVNDNGEMDKKMFGIPKEPYGFSNNFRPRVSAPKFDDCRVNVEASGKTISIKLI</sequence>
<accession>A0ABW3QLV0</accession>
<evidence type="ECO:0000313" key="3">
    <source>
        <dbReference type="Proteomes" id="UP001597116"/>
    </source>
</evidence>
<feature type="signal peptide" evidence="1">
    <location>
        <begin position="1"/>
        <end position="20"/>
    </location>
</feature>
<dbReference type="EMBL" id="JBHTLP010000023">
    <property type="protein sequence ID" value="MFD1144838.1"/>
    <property type="molecule type" value="Genomic_DNA"/>
</dbReference>
<protein>
    <submittedName>
        <fullName evidence="2">DUF2141 domain-containing protein</fullName>
    </submittedName>
</protein>
<reference evidence="3" key="1">
    <citation type="journal article" date="2019" name="Int. J. Syst. Evol. Microbiol.">
        <title>The Global Catalogue of Microorganisms (GCM) 10K type strain sequencing project: providing services to taxonomists for standard genome sequencing and annotation.</title>
        <authorList>
            <consortium name="The Broad Institute Genomics Platform"/>
            <consortium name="The Broad Institute Genome Sequencing Center for Infectious Disease"/>
            <person name="Wu L."/>
            <person name="Ma J."/>
        </authorList>
    </citation>
    <scope>NUCLEOTIDE SEQUENCE [LARGE SCALE GENOMIC DNA]</scope>
    <source>
        <strain evidence="3">CCUG 55608</strain>
    </source>
</reference>
<keyword evidence="3" id="KW-1185">Reference proteome</keyword>
<name>A0ABW3QLV0_9BACT</name>
<gene>
    <name evidence="2" type="ORF">ACFQ4C_27155</name>
</gene>
<dbReference type="Proteomes" id="UP001597116">
    <property type="component" value="Unassembled WGS sequence"/>
</dbReference>
<dbReference type="Pfam" id="PF09912">
    <property type="entry name" value="DUF2141"/>
    <property type="match status" value="1"/>
</dbReference>